<comment type="caution">
    <text evidence="4">The sequence shown here is derived from an EMBL/GenBank/DDBJ whole genome shotgun (WGS) entry which is preliminary data.</text>
</comment>
<evidence type="ECO:0000313" key="5">
    <source>
        <dbReference type="Proteomes" id="UP000235881"/>
    </source>
</evidence>
<keyword evidence="2" id="KW-1133">Transmembrane helix</keyword>
<feature type="region of interest" description="Disordered" evidence="1">
    <location>
        <begin position="223"/>
        <end position="243"/>
    </location>
</feature>
<accession>A0A8E2U5L0</accession>
<dbReference type="Gene3D" id="1.10.260.40">
    <property type="entry name" value="lambda repressor-like DNA-binding domains"/>
    <property type="match status" value="1"/>
</dbReference>
<evidence type="ECO:0000256" key="1">
    <source>
        <dbReference type="SAM" id="MobiDB-lite"/>
    </source>
</evidence>
<evidence type="ECO:0000259" key="3">
    <source>
        <dbReference type="PROSITE" id="PS50943"/>
    </source>
</evidence>
<dbReference type="Proteomes" id="UP000235881">
    <property type="component" value="Unassembled WGS sequence"/>
</dbReference>
<keyword evidence="5" id="KW-1185">Reference proteome</keyword>
<dbReference type="AlphaFoldDB" id="A0A8E2U5L0"/>
<keyword evidence="2" id="KW-0812">Transmembrane</keyword>
<dbReference type="Pfam" id="PF13464">
    <property type="entry name" value="RodZ_C"/>
    <property type="match status" value="1"/>
</dbReference>
<feature type="domain" description="HTH cro/C1-type" evidence="3">
    <location>
        <begin position="19"/>
        <end position="79"/>
    </location>
</feature>
<dbReference type="InterPro" id="IPR001387">
    <property type="entry name" value="Cro/C1-type_HTH"/>
</dbReference>
<protein>
    <submittedName>
        <fullName evidence="4">DUF4115 domain-containing protein</fullName>
    </submittedName>
</protein>
<dbReference type="CDD" id="cd00093">
    <property type="entry name" value="HTH_XRE"/>
    <property type="match status" value="1"/>
</dbReference>
<dbReference type="GO" id="GO:0003677">
    <property type="term" value="F:DNA binding"/>
    <property type="evidence" value="ECO:0007669"/>
    <property type="project" value="InterPro"/>
</dbReference>
<organism evidence="4 5">
    <name type="scientific">Stutzerimonas degradans</name>
    <dbReference type="NCBI Taxonomy" id="2968968"/>
    <lineage>
        <taxon>Bacteria</taxon>
        <taxon>Pseudomonadati</taxon>
        <taxon>Pseudomonadota</taxon>
        <taxon>Gammaproteobacteria</taxon>
        <taxon>Pseudomonadales</taxon>
        <taxon>Pseudomonadaceae</taxon>
        <taxon>Stutzerimonas</taxon>
    </lineage>
</organism>
<reference evidence="4 5" key="1">
    <citation type="submission" date="2018-01" db="EMBL/GenBank/DDBJ databases">
        <title>Denitrification phenotypes of diverse strains of Pseudomonas stutzeri.</title>
        <authorList>
            <person name="Milligan D.A."/>
            <person name="Bergaust L."/>
            <person name="Bakken L.R."/>
            <person name="Frostegard A."/>
        </authorList>
    </citation>
    <scope>NUCLEOTIDE SEQUENCE [LARGE SCALE GENOMIC DNA]</scope>
    <source>
        <strain evidence="4 5">DSM 50238</strain>
    </source>
</reference>
<dbReference type="InterPro" id="IPR010982">
    <property type="entry name" value="Lambda_DNA-bd_dom_sf"/>
</dbReference>
<gene>
    <name evidence="4" type="ORF">CXK95_00240</name>
</gene>
<feature type="compositionally biased region" description="Polar residues" evidence="1">
    <location>
        <begin position="227"/>
        <end position="239"/>
    </location>
</feature>
<feature type="transmembrane region" description="Helical" evidence="2">
    <location>
        <begin position="111"/>
        <end position="132"/>
    </location>
</feature>
<dbReference type="EMBL" id="POUK01000001">
    <property type="protein sequence ID" value="PNF77759.1"/>
    <property type="molecule type" value="Genomic_DNA"/>
</dbReference>
<proteinExistence type="predicted"/>
<feature type="region of interest" description="Disordered" evidence="1">
    <location>
        <begin position="159"/>
        <end position="205"/>
    </location>
</feature>
<dbReference type="SMART" id="SM00530">
    <property type="entry name" value="HTH_XRE"/>
    <property type="match status" value="1"/>
</dbReference>
<evidence type="ECO:0000313" key="4">
    <source>
        <dbReference type="EMBL" id="PNF77759.1"/>
    </source>
</evidence>
<evidence type="ECO:0000256" key="2">
    <source>
        <dbReference type="SAM" id="Phobius"/>
    </source>
</evidence>
<dbReference type="InterPro" id="IPR025194">
    <property type="entry name" value="RodZ-like_C"/>
</dbReference>
<feature type="region of interest" description="Disordered" evidence="1">
    <location>
        <begin position="1"/>
        <end position="24"/>
    </location>
</feature>
<feature type="compositionally biased region" description="Polar residues" evidence="1">
    <location>
        <begin position="182"/>
        <end position="192"/>
    </location>
</feature>
<dbReference type="RefSeq" id="WP_102827284.1">
    <property type="nucleotide sequence ID" value="NZ_CP065721.1"/>
</dbReference>
<dbReference type="InterPro" id="IPR050400">
    <property type="entry name" value="Bact_Cytoskel_RodZ"/>
</dbReference>
<dbReference type="PROSITE" id="PS50943">
    <property type="entry name" value="HTH_CROC1"/>
    <property type="match status" value="1"/>
</dbReference>
<dbReference type="Pfam" id="PF13413">
    <property type="entry name" value="HTH_25"/>
    <property type="match status" value="1"/>
</dbReference>
<sequence>MTAPNHEAAPMGANPGETLRQARESKGWSLASVAHQLNLTARSVAQIEAGDFSQLPGHTFARGYVRAYAKLLELDPNQLVQEFDQHTGTSATGSNVTSLGRIEEPGRLSRSVLRFFGFALLLVVAGASFYWWQERIQRPETVPAVTALDSIEVETADGTTQIHLLDRPEDQEEVADAPLPTTDEQPSTTESAPQPDAQGMPAPADEANTVVDQSVSEVAEPQITAAPETQVSAPVTETPSEPAVVPAAGEGRLVLQFSADCWTKVTDADGRVLYSGLAKAGSEHSVTGKAPLDVHLGYARGAQISYNGAAVDLASYVRGETARIKLGQ</sequence>
<name>A0A8E2U5L0_9GAMM</name>
<dbReference type="PANTHER" id="PTHR34475:SF1">
    <property type="entry name" value="CYTOSKELETON PROTEIN RODZ"/>
    <property type="match status" value="1"/>
</dbReference>
<dbReference type="PANTHER" id="PTHR34475">
    <property type="match status" value="1"/>
</dbReference>
<keyword evidence="2" id="KW-0472">Membrane</keyword>
<dbReference type="SUPFAM" id="SSF47413">
    <property type="entry name" value="lambda repressor-like DNA-binding domains"/>
    <property type="match status" value="1"/>
</dbReference>